<name>A0ABU1DCZ6_9HYPH</name>
<comment type="caution">
    <text evidence="2">The sequence shown here is derived from an EMBL/GenBank/DDBJ whole genome shotgun (WGS) entry which is preliminary data.</text>
</comment>
<dbReference type="RefSeq" id="WP_309389418.1">
    <property type="nucleotide sequence ID" value="NZ_JADBEO010000007.1"/>
</dbReference>
<proteinExistence type="predicted"/>
<gene>
    <name evidence="2" type="ORF">IHQ68_04955</name>
</gene>
<feature type="transmembrane region" description="Helical" evidence="1">
    <location>
        <begin position="25"/>
        <end position="45"/>
    </location>
</feature>
<keyword evidence="1" id="KW-1133">Transmembrane helix</keyword>
<keyword evidence="3" id="KW-1185">Reference proteome</keyword>
<dbReference type="EMBL" id="JADBEO010000007">
    <property type="protein sequence ID" value="MDR4305973.1"/>
    <property type="molecule type" value="Genomic_DNA"/>
</dbReference>
<sequence>MDHDDEGPQLEENFRRAIQINERDLSVSVISPIGAVILGVVAARWSR</sequence>
<reference evidence="2" key="1">
    <citation type="submission" date="2020-10" db="EMBL/GenBank/DDBJ databases">
        <authorList>
            <person name="Abbas A."/>
            <person name="Razzaq R."/>
            <person name="Waqas M."/>
            <person name="Abbas N."/>
            <person name="Nielsen T.K."/>
            <person name="Hansen L.H."/>
            <person name="Hussain S."/>
            <person name="Shahid M."/>
        </authorList>
    </citation>
    <scope>NUCLEOTIDE SEQUENCE</scope>
    <source>
        <strain evidence="2">S14</strain>
    </source>
</reference>
<evidence type="ECO:0000313" key="3">
    <source>
        <dbReference type="Proteomes" id="UP001181622"/>
    </source>
</evidence>
<evidence type="ECO:0000256" key="1">
    <source>
        <dbReference type="SAM" id="Phobius"/>
    </source>
</evidence>
<evidence type="ECO:0000313" key="2">
    <source>
        <dbReference type="EMBL" id="MDR4305973.1"/>
    </source>
</evidence>
<protein>
    <submittedName>
        <fullName evidence="2">Uncharacterized protein</fullName>
    </submittedName>
</protein>
<keyword evidence="1" id="KW-0472">Membrane</keyword>
<organism evidence="2 3">
    <name type="scientific">Chelatococcus sambhunathii</name>
    <dbReference type="NCBI Taxonomy" id="363953"/>
    <lineage>
        <taxon>Bacteria</taxon>
        <taxon>Pseudomonadati</taxon>
        <taxon>Pseudomonadota</taxon>
        <taxon>Alphaproteobacteria</taxon>
        <taxon>Hyphomicrobiales</taxon>
        <taxon>Chelatococcaceae</taxon>
        <taxon>Chelatococcus</taxon>
    </lineage>
</organism>
<dbReference type="Proteomes" id="UP001181622">
    <property type="component" value="Unassembled WGS sequence"/>
</dbReference>
<keyword evidence="1" id="KW-0812">Transmembrane</keyword>
<accession>A0ABU1DCZ6</accession>